<dbReference type="InterPro" id="IPR013833">
    <property type="entry name" value="Cyt_c_oxidase_su3_a-hlx"/>
</dbReference>
<evidence type="ECO:0000256" key="3">
    <source>
        <dbReference type="ARBA" id="ARBA00022692"/>
    </source>
</evidence>
<keyword evidence="4 8" id="KW-1133">Transmembrane helix</keyword>
<protein>
    <recommendedName>
        <fullName evidence="6">Cytochrome aa3 subunit 3</fullName>
    </recommendedName>
</protein>
<evidence type="ECO:0000256" key="8">
    <source>
        <dbReference type="SAM" id="Phobius"/>
    </source>
</evidence>
<feature type="domain" description="Heme-copper oxidase subunit III family profile" evidence="9">
    <location>
        <begin position="1"/>
        <end position="172"/>
    </location>
</feature>
<dbReference type="GO" id="GO:0004129">
    <property type="term" value="F:cytochrome-c oxidase activity"/>
    <property type="evidence" value="ECO:0007669"/>
    <property type="project" value="InterPro"/>
</dbReference>
<dbReference type="EMBL" id="BMTL01000045">
    <property type="protein sequence ID" value="GGS24487.1"/>
    <property type="molecule type" value="Genomic_DNA"/>
</dbReference>
<evidence type="ECO:0000256" key="5">
    <source>
        <dbReference type="ARBA" id="ARBA00023136"/>
    </source>
</evidence>
<dbReference type="InterPro" id="IPR035973">
    <property type="entry name" value="Cyt_c_oxidase_su3-like_sf"/>
</dbReference>
<dbReference type="AlphaFoldDB" id="A0A918G973"/>
<organism evidence="10 11">
    <name type="scientific">Streptomyces humidus</name>
    <dbReference type="NCBI Taxonomy" id="52259"/>
    <lineage>
        <taxon>Bacteria</taxon>
        <taxon>Bacillati</taxon>
        <taxon>Actinomycetota</taxon>
        <taxon>Actinomycetes</taxon>
        <taxon>Kitasatosporales</taxon>
        <taxon>Streptomycetaceae</taxon>
        <taxon>Streptomyces</taxon>
    </lineage>
</organism>
<keyword evidence="5 8" id="KW-0472">Membrane</keyword>
<feature type="transmembrane region" description="Helical" evidence="8">
    <location>
        <begin position="67"/>
        <end position="88"/>
    </location>
</feature>
<comment type="subcellular location">
    <subcellularLocation>
        <location evidence="7">Cell membrane</location>
        <topology evidence="7">Multi-pass membrane protein</topology>
    </subcellularLocation>
    <subcellularLocation>
        <location evidence="1">Membrane</location>
        <topology evidence="1">Multi-pass membrane protein</topology>
    </subcellularLocation>
</comment>
<dbReference type="SUPFAM" id="SSF81452">
    <property type="entry name" value="Cytochrome c oxidase subunit III-like"/>
    <property type="match status" value="1"/>
</dbReference>
<comment type="caution">
    <text evidence="10">The sequence shown here is derived from an EMBL/GenBank/DDBJ whole genome shotgun (WGS) entry which is preliminary data.</text>
</comment>
<dbReference type="PANTHER" id="PTHR11403:SF6">
    <property type="entry name" value="NITRIC OXIDE REDUCTASE SUBUNIT E"/>
    <property type="match status" value="1"/>
</dbReference>
<dbReference type="Proteomes" id="UP000606194">
    <property type="component" value="Unassembled WGS sequence"/>
</dbReference>
<dbReference type="Gene3D" id="1.20.120.80">
    <property type="entry name" value="Cytochrome c oxidase, subunit III, four-helix bundle"/>
    <property type="match status" value="1"/>
</dbReference>
<evidence type="ECO:0000256" key="2">
    <source>
        <dbReference type="ARBA" id="ARBA00010581"/>
    </source>
</evidence>
<comment type="similarity">
    <text evidence="2 7">Belongs to the cytochrome c oxidase subunit 3 family.</text>
</comment>
<evidence type="ECO:0000313" key="11">
    <source>
        <dbReference type="Proteomes" id="UP000606194"/>
    </source>
</evidence>
<sequence>MLLGDMVVFAVFFGSYLVQLGKHPQMFATSQQELSQSYGVLNTLVLLASSLLVALGVRAVRAGATAVAPWLFAGAISCGLTFAAIKFLEYRDKFTSGIGPNTNDFFMYYFVLTGVHFFHVVLGLGVLTVIAVKSRGRQISSGRFTFIEGGSCFWHVVDLLWIVLFSLLYLVK</sequence>
<evidence type="ECO:0000313" key="10">
    <source>
        <dbReference type="EMBL" id="GGS24487.1"/>
    </source>
</evidence>
<evidence type="ECO:0000256" key="6">
    <source>
        <dbReference type="ARBA" id="ARBA00031400"/>
    </source>
</evidence>
<dbReference type="Pfam" id="PF00510">
    <property type="entry name" value="COX3"/>
    <property type="match status" value="1"/>
</dbReference>
<name>A0A918G973_9ACTN</name>
<keyword evidence="11" id="KW-1185">Reference proteome</keyword>
<feature type="transmembrane region" description="Helical" evidence="8">
    <location>
        <begin position="36"/>
        <end position="55"/>
    </location>
</feature>
<reference evidence="10" key="1">
    <citation type="journal article" date="2014" name="Int. J. Syst. Evol. Microbiol.">
        <title>Complete genome sequence of Corynebacterium casei LMG S-19264T (=DSM 44701T), isolated from a smear-ripened cheese.</title>
        <authorList>
            <consortium name="US DOE Joint Genome Institute (JGI-PGF)"/>
            <person name="Walter F."/>
            <person name="Albersmeier A."/>
            <person name="Kalinowski J."/>
            <person name="Ruckert C."/>
        </authorList>
    </citation>
    <scope>NUCLEOTIDE SEQUENCE</scope>
    <source>
        <strain evidence="10">JCM 4386</strain>
    </source>
</reference>
<dbReference type="InterPro" id="IPR000298">
    <property type="entry name" value="Cyt_c_oxidase-like_su3"/>
</dbReference>
<dbReference type="GO" id="GO:0019646">
    <property type="term" value="P:aerobic electron transport chain"/>
    <property type="evidence" value="ECO:0007669"/>
    <property type="project" value="InterPro"/>
</dbReference>
<dbReference type="GO" id="GO:0005886">
    <property type="term" value="C:plasma membrane"/>
    <property type="evidence" value="ECO:0007669"/>
    <property type="project" value="UniProtKB-SubCell"/>
</dbReference>
<gene>
    <name evidence="10" type="ORF">GCM10010269_73950</name>
</gene>
<feature type="transmembrane region" description="Helical" evidence="8">
    <location>
        <begin position="152"/>
        <end position="171"/>
    </location>
</feature>
<dbReference type="PANTHER" id="PTHR11403">
    <property type="entry name" value="CYTOCHROME C OXIDASE SUBUNIT III"/>
    <property type="match status" value="1"/>
</dbReference>
<evidence type="ECO:0000256" key="1">
    <source>
        <dbReference type="ARBA" id="ARBA00004141"/>
    </source>
</evidence>
<reference evidence="10" key="2">
    <citation type="submission" date="2020-09" db="EMBL/GenBank/DDBJ databases">
        <authorList>
            <person name="Sun Q."/>
            <person name="Ohkuma M."/>
        </authorList>
    </citation>
    <scope>NUCLEOTIDE SEQUENCE</scope>
    <source>
        <strain evidence="10">JCM 4386</strain>
    </source>
</reference>
<evidence type="ECO:0000256" key="7">
    <source>
        <dbReference type="RuleBase" id="RU003376"/>
    </source>
</evidence>
<keyword evidence="3 7" id="KW-0812">Transmembrane</keyword>
<feature type="transmembrane region" description="Helical" evidence="8">
    <location>
        <begin position="108"/>
        <end position="132"/>
    </location>
</feature>
<proteinExistence type="inferred from homology"/>
<dbReference type="InterPro" id="IPR024791">
    <property type="entry name" value="Cyt_c/ubiquinol_Oxase_su3"/>
</dbReference>
<accession>A0A918G973</accession>
<evidence type="ECO:0000259" key="9">
    <source>
        <dbReference type="PROSITE" id="PS50253"/>
    </source>
</evidence>
<evidence type="ECO:0000256" key="4">
    <source>
        <dbReference type="ARBA" id="ARBA00022989"/>
    </source>
</evidence>
<dbReference type="PROSITE" id="PS50253">
    <property type="entry name" value="COX3"/>
    <property type="match status" value="1"/>
</dbReference>